<dbReference type="GO" id="GO:0044718">
    <property type="term" value="P:siderophore transmembrane transport"/>
    <property type="evidence" value="ECO:0007669"/>
    <property type="project" value="TreeGrafter"/>
</dbReference>
<dbReference type="PANTHER" id="PTHR30069">
    <property type="entry name" value="TONB-DEPENDENT OUTER MEMBRANE RECEPTOR"/>
    <property type="match status" value="1"/>
</dbReference>
<dbReference type="SUPFAM" id="SSF49464">
    <property type="entry name" value="Carboxypeptidase regulatory domain-like"/>
    <property type="match status" value="1"/>
</dbReference>
<dbReference type="PANTHER" id="PTHR30069:SF40">
    <property type="entry name" value="TONB-DEPENDENT RECEPTOR NMB0964-RELATED"/>
    <property type="match status" value="1"/>
</dbReference>
<proteinExistence type="inferred from homology"/>
<evidence type="ECO:0000256" key="8">
    <source>
        <dbReference type="PROSITE-ProRule" id="PRU01360"/>
    </source>
</evidence>
<dbReference type="InterPro" id="IPR036942">
    <property type="entry name" value="Beta-barrel_TonB_sf"/>
</dbReference>
<keyword evidence="5 9" id="KW-0798">TonB box</keyword>
<dbReference type="Pfam" id="PF07715">
    <property type="entry name" value="Plug"/>
    <property type="match status" value="1"/>
</dbReference>
<evidence type="ECO:0000256" key="5">
    <source>
        <dbReference type="ARBA" id="ARBA00023077"/>
    </source>
</evidence>
<evidence type="ECO:0000256" key="7">
    <source>
        <dbReference type="ARBA" id="ARBA00023237"/>
    </source>
</evidence>
<dbReference type="PROSITE" id="PS52016">
    <property type="entry name" value="TONB_DEPENDENT_REC_3"/>
    <property type="match status" value="1"/>
</dbReference>
<dbReference type="Gene3D" id="2.60.40.1120">
    <property type="entry name" value="Carboxypeptidase-like, regulatory domain"/>
    <property type="match status" value="1"/>
</dbReference>
<evidence type="ECO:0000256" key="10">
    <source>
        <dbReference type="SAM" id="SignalP"/>
    </source>
</evidence>
<dbReference type="Gene3D" id="2.40.170.20">
    <property type="entry name" value="TonB-dependent receptor, beta-barrel domain"/>
    <property type="match status" value="1"/>
</dbReference>
<comment type="similarity">
    <text evidence="8 9">Belongs to the TonB-dependent receptor family.</text>
</comment>
<evidence type="ECO:0000259" key="11">
    <source>
        <dbReference type="Pfam" id="PF00593"/>
    </source>
</evidence>
<evidence type="ECO:0000313" key="13">
    <source>
        <dbReference type="EMBL" id="MBK6266593.1"/>
    </source>
</evidence>
<evidence type="ECO:0000256" key="9">
    <source>
        <dbReference type="RuleBase" id="RU003357"/>
    </source>
</evidence>
<feature type="signal peptide" evidence="10">
    <location>
        <begin position="1"/>
        <end position="25"/>
    </location>
</feature>
<evidence type="ECO:0000256" key="3">
    <source>
        <dbReference type="ARBA" id="ARBA00022452"/>
    </source>
</evidence>
<evidence type="ECO:0000256" key="2">
    <source>
        <dbReference type="ARBA" id="ARBA00022448"/>
    </source>
</evidence>
<dbReference type="EMBL" id="JAEQBW010000009">
    <property type="protein sequence ID" value="MBK6266593.1"/>
    <property type="molecule type" value="Genomic_DNA"/>
</dbReference>
<dbReference type="Proteomes" id="UP000611723">
    <property type="component" value="Unassembled WGS sequence"/>
</dbReference>
<keyword evidence="3 8" id="KW-1134">Transmembrane beta strand</keyword>
<dbReference type="Pfam" id="PF13715">
    <property type="entry name" value="CarbopepD_reg_2"/>
    <property type="match status" value="1"/>
</dbReference>
<keyword evidence="6 8" id="KW-0472">Membrane</keyword>
<keyword evidence="14" id="KW-1185">Reference proteome</keyword>
<evidence type="ECO:0000256" key="1">
    <source>
        <dbReference type="ARBA" id="ARBA00004571"/>
    </source>
</evidence>
<sequence length="776" mass="86637">MKNMYKSVFMIVGMVLALAIPSAFSNSGVDIIELKGVVRDAESKEPIVGVNIYLPDIEQGTTSNVNGEFSIKVGNKNKKVLIQISYVGYKTKLIRVNTAEWKNGETIFLEEESIVVNEVIVSAGRIASRDEIPVLVEKMGIKEMRTDGEINTMTSLMRIPGVEQIAYGTGVGKPVIRGMSFSRILSMYQGARFENQQWGADHGLGVNDLGIEAVEVIKGPASFLYGSGAVGGVVYLVDERAAPKGRMLAEINSTFHSNTLGMRQTIGLKETRQSGLFYGINAALENHADYIDGNGRTIGNSRFNTQTFRANTGLQKDWGTIKLSYTYHQQNLGIIADDELSHSLATTRNDRNMQLPFQNIQDHLLTFNSILQLGTGRLETTVGHHFNSRKEIEAAYDLVDLGLLQTNTTFDTKYFLENNNSEHIVGVQGFHLTNSNMANVEEILIPDAQLWDASLYYLYTLRKDKTTWQAGLRYDGRSTTADASSSVIREFGYNLPQLPNDQRKFTTQHNGISGSVGLIHQFNQQLNLKSNFSSGFRAPDLAELFSNGQHAGTQRYEVGNVNFDREQNFQLDLAMQYQNRFFSFEVSPFINLISNYIYLTPTGEPKEDTDLMIWAFDQGNAYLYGGELQSKIRPMGNEKLEFNFAYSVVRGENPETGNKMPLIPADRIVSSLKCKLPSVLEGSYFKLSHNYVFEQNRLSPREKQAYTTNSTDAFQIFGASVGGSFKIGPQAVNLDVAVNNIFNKAYVDHLSFLRAFDINNIGRNLTVNLNLPLKIK</sequence>
<keyword evidence="13" id="KW-0675">Receptor</keyword>
<evidence type="ECO:0000256" key="4">
    <source>
        <dbReference type="ARBA" id="ARBA00022692"/>
    </source>
</evidence>
<evidence type="ECO:0000256" key="6">
    <source>
        <dbReference type="ARBA" id="ARBA00023136"/>
    </source>
</evidence>
<accession>A0A935CD58</accession>
<dbReference type="InterPro" id="IPR008969">
    <property type="entry name" value="CarboxyPept-like_regulatory"/>
</dbReference>
<dbReference type="AlphaFoldDB" id="A0A935CD58"/>
<name>A0A935CD58_9BACT</name>
<keyword evidence="7 8" id="KW-0998">Cell outer membrane</keyword>
<dbReference type="GO" id="GO:0009279">
    <property type="term" value="C:cell outer membrane"/>
    <property type="evidence" value="ECO:0007669"/>
    <property type="project" value="UniProtKB-SubCell"/>
</dbReference>
<keyword evidence="10" id="KW-0732">Signal</keyword>
<dbReference type="RefSeq" id="WP_201432277.1">
    <property type="nucleotide sequence ID" value="NZ_JAEQBW010000009.1"/>
</dbReference>
<feature type="chain" id="PRO_5038033947" evidence="10">
    <location>
        <begin position="26"/>
        <end position="776"/>
    </location>
</feature>
<feature type="domain" description="TonB-dependent receptor-like beta-barrel" evidence="11">
    <location>
        <begin position="281"/>
        <end position="741"/>
    </location>
</feature>
<dbReference type="SUPFAM" id="SSF56935">
    <property type="entry name" value="Porins"/>
    <property type="match status" value="1"/>
</dbReference>
<keyword evidence="4 8" id="KW-0812">Transmembrane</keyword>
<dbReference type="InterPro" id="IPR037066">
    <property type="entry name" value="Plug_dom_sf"/>
</dbReference>
<gene>
    <name evidence="13" type="ORF">JKA74_16220</name>
</gene>
<dbReference type="GO" id="GO:0015344">
    <property type="term" value="F:siderophore uptake transmembrane transporter activity"/>
    <property type="evidence" value="ECO:0007669"/>
    <property type="project" value="TreeGrafter"/>
</dbReference>
<keyword evidence="2 8" id="KW-0813">Transport</keyword>
<comment type="subcellular location">
    <subcellularLocation>
        <location evidence="1 8">Cell outer membrane</location>
        <topology evidence="1 8">Multi-pass membrane protein</topology>
    </subcellularLocation>
</comment>
<evidence type="ECO:0000313" key="14">
    <source>
        <dbReference type="Proteomes" id="UP000611723"/>
    </source>
</evidence>
<evidence type="ECO:0000259" key="12">
    <source>
        <dbReference type="Pfam" id="PF07715"/>
    </source>
</evidence>
<protein>
    <submittedName>
        <fullName evidence="13">TonB-dependent receptor</fullName>
    </submittedName>
</protein>
<dbReference type="InterPro" id="IPR000531">
    <property type="entry name" value="Beta-barrel_TonB"/>
</dbReference>
<dbReference type="Pfam" id="PF00593">
    <property type="entry name" value="TonB_dep_Rec_b-barrel"/>
    <property type="match status" value="1"/>
</dbReference>
<reference evidence="13" key="1">
    <citation type="submission" date="2021-01" db="EMBL/GenBank/DDBJ databases">
        <title>Marivirga aurantiaca sp. nov., isolated from intertidal surface sediments.</title>
        <authorList>
            <person name="Zhang M."/>
        </authorList>
    </citation>
    <scope>NUCLEOTIDE SEQUENCE</scope>
    <source>
        <strain evidence="13">S37H4</strain>
    </source>
</reference>
<dbReference type="InterPro" id="IPR012910">
    <property type="entry name" value="Plug_dom"/>
</dbReference>
<dbReference type="InterPro" id="IPR039426">
    <property type="entry name" value="TonB-dep_rcpt-like"/>
</dbReference>
<organism evidence="13 14">
    <name type="scientific">Marivirga aurantiaca</name>
    <dbReference type="NCBI Taxonomy" id="2802615"/>
    <lineage>
        <taxon>Bacteria</taxon>
        <taxon>Pseudomonadati</taxon>
        <taxon>Bacteroidota</taxon>
        <taxon>Cytophagia</taxon>
        <taxon>Cytophagales</taxon>
        <taxon>Marivirgaceae</taxon>
        <taxon>Marivirga</taxon>
    </lineage>
</organism>
<dbReference type="Gene3D" id="2.170.130.10">
    <property type="entry name" value="TonB-dependent receptor, plug domain"/>
    <property type="match status" value="1"/>
</dbReference>
<comment type="caution">
    <text evidence="13">The sequence shown here is derived from an EMBL/GenBank/DDBJ whole genome shotgun (WGS) entry which is preliminary data.</text>
</comment>
<feature type="domain" description="TonB-dependent receptor plug" evidence="12">
    <location>
        <begin position="131"/>
        <end position="233"/>
    </location>
</feature>